<evidence type="ECO:0000313" key="2">
    <source>
        <dbReference type="EMBL" id="GFC83277.1"/>
    </source>
</evidence>
<keyword evidence="1" id="KW-0175">Coiled coil</keyword>
<proteinExistence type="predicted"/>
<feature type="coiled-coil region" evidence="1">
    <location>
        <begin position="23"/>
        <end position="86"/>
    </location>
</feature>
<protein>
    <submittedName>
        <fullName evidence="2">Uncharacterized protein</fullName>
    </submittedName>
</protein>
<evidence type="ECO:0000256" key="1">
    <source>
        <dbReference type="SAM" id="Coils"/>
    </source>
</evidence>
<comment type="caution">
    <text evidence="2">The sequence shown here is derived from an EMBL/GenBank/DDBJ whole genome shotgun (WGS) entry which is preliminary data.</text>
</comment>
<organism evidence="2">
    <name type="scientific">Tanacetum cinerariifolium</name>
    <name type="common">Dalmatian daisy</name>
    <name type="synonym">Chrysanthemum cinerariifolium</name>
    <dbReference type="NCBI Taxonomy" id="118510"/>
    <lineage>
        <taxon>Eukaryota</taxon>
        <taxon>Viridiplantae</taxon>
        <taxon>Streptophyta</taxon>
        <taxon>Embryophyta</taxon>
        <taxon>Tracheophyta</taxon>
        <taxon>Spermatophyta</taxon>
        <taxon>Magnoliopsida</taxon>
        <taxon>eudicotyledons</taxon>
        <taxon>Gunneridae</taxon>
        <taxon>Pentapetalae</taxon>
        <taxon>asterids</taxon>
        <taxon>campanulids</taxon>
        <taxon>Asterales</taxon>
        <taxon>Asteraceae</taxon>
        <taxon>Asteroideae</taxon>
        <taxon>Anthemideae</taxon>
        <taxon>Anthemidinae</taxon>
        <taxon>Tanacetum</taxon>
    </lineage>
</organism>
<name>A0A699RDX0_TANCI</name>
<sequence>QDDLILSVIEQLKTQVVNCTKINQDKKNVNEILTAELERYKNQERVLKEQNNVDNASVSYEQSLEIEKRKHTLSEHLKEKESLEHKALGFQNPCYLKRAQQLKPKLYDGSDAIVIYDSEETILLAEESRSKMLQKQNEPIMSEKKVNTKPVDYAALNKLSKDFETRFVSQVELSTEQVFWSRYSVRPEEPNLSISTAIVEVPKELPKVSMVNS</sequence>
<reference evidence="2" key="1">
    <citation type="journal article" date="2019" name="Sci. Rep.">
        <title>Draft genome of Tanacetum cinerariifolium, the natural source of mosquito coil.</title>
        <authorList>
            <person name="Yamashiro T."/>
            <person name="Shiraishi A."/>
            <person name="Satake H."/>
            <person name="Nakayama K."/>
        </authorList>
    </citation>
    <scope>NUCLEOTIDE SEQUENCE</scope>
</reference>
<feature type="non-terminal residue" evidence="2">
    <location>
        <position position="213"/>
    </location>
</feature>
<accession>A0A699RDX0</accession>
<dbReference type="EMBL" id="BKCJ011088643">
    <property type="protein sequence ID" value="GFC83277.1"/>
    <property type="molecule type" value="Genomic_DNA"/>
</dbReference>
<feature type="non-terminal residue" evidence="2">
    <location>
        <position position="1"/>
    </location>
</feature>
<dbReference type="AlphaFoldDB" id="A0A699RDX0"/>
<gene>
    <name evidence="2" type="ORF">Tci_855247</name>
</gene>